<protein>
    <submittedName>
        <fullName evidence="1">YfbM family protein</fullName>
    </submittedName>
</protein>
<gene>
    <name evidence="1" type="ORF">NBG84_24450</name>
</gene>
<keyword evidence="2" id="KW-1185">Reference proteome</keyword>
<name>A0ABT0UT36_9ACTN</name>
<organism evidence="1 2">
    <name type="scientific">Streptomyces albipurpureus</name>
    <dbReference type="NCBI Taxonomy" id="2897419"/>
    <lineage>
        <taxon>Bacteria</taxon>
        <taxon>Bacillati</taxon>
        <taxon>Actinomycetota</taxon>
        <taxon>Actinomycetes</taxon>
        <taxon>Kitasatosporales</taxon>
        <taxon>Streptomycetaceae</taxon>
        <taxon>Streptomyces</taxon>
    </lineage>
</organism>
<dbReference type="InterPro" id="IPR035944">
    <property type="entry name" value="YfbM-like_sf"/>
</dbReference>
<dbReference type="Gene3D" id="3.40.1760.10">
    <property type="entry name" value="YfbM-like super family"/>
    <property type="match status" value="1"/>
</dbReference>
<sequence length="181" mass="20657">MSTEGRGTDLLIRELCLAILDEASLSRGSRRELRVTGLGRHFAILAEEARRLERSEETEVISYLEKIEEEWERPWLADTDKTWRPLHHSLLTGPSPLSYAILGGRPLTNGQRYLTRLVTPEQVRQTSGALAEVEEAWLRERLSQLGLRGELRWMWESLTEVRDLFALASATDRAVLFTADA</sequence>
<proteinExistence type="predicted"/>
<dbReference type="Proteomes" id="UP001431429">
    <property type="component" value="Unassembled WGS sequence"/>
</dbReference>
<evidence type="ECO:0000313" key="1">
    <source>
        <dbReference type="EMBL" id="MCM2391401.1"/>
    </source>
</evidence>
<dbReference type="Pfam" id="PF08974">
    <property type="entry name" value="DUF1877"/>
    <property type="match status" value="1"/>
</dbReference>
<dbReference type="RefSeq" id="WP_250921730.1">
    <property type="nucleotide sequence ID" value="NZ_JAMQAW010000030.1"/>
</dbReference>
<dbReference type="SUPFAM" id="SSF111069">
    <property type="entry name" value="Hypothetical protein yfbM"/>
    <property type="match status" value="1"/>
</dbReference>
<comment type="caution">
    <text evidence="1">The sequence shown here is derived from an EMBL/GenBank/DDBJ whole genome shotgun (WGS) entry which is preliminary data.</text>
</comment>
<accession>A0ABT0UT36</accession>
<evidence type="ECO:0000313" key="2">
    <source>
        <dbReference type="Proteomes" id="UP001431429"/>
    </source>
</evidence>
<dbReference type="EMBL" id="JAMQAW010000030">
    <property type="protein sequence ID" value="MCM2391401.1"/>
    <property type="molecule type" value="Genomic_DNA"/>
</dbReference>
<dbReference type="InterPro" id="IPR015068">
    <property type="entry name" value="DUF1877"/>
</dbReference>
<reference evidence="1" key="1">
    <citation type="submission" date="2022-06" db="EMBL/GenBank/DDBJ databases">
        <title>Genome public.</title>
        <authorList>
            <person name="Sun Q."/>
        </authorList>
    </citation>
    <scope>NUCLEOTIDE SEQUENCE</scope>
    <source>
        <strain evidence="1">CWNU-1</strain>
    </source>
</reference>